<evidence type="ECO:0000313" key="8">
    <source>
        <dbReference type="Proteomes" id="UP001147746"/>
    </source>
</evidence>
<feature type="region of interest" description="Disordered" evidence="5">
    <location>
        <begin position="1"/>
        <end position="27"/>
    </location>
</feature>
<dbReference type="InterPro" id="IPR050797">
    <property type="entry name" value="Carb_Metab_Trans_Reg"/>
</dbReference>
<feature type="domain" description="Zn(2)-C6 fungal-type" evidence="6">
    <location>
        <begin position="24"/>
        <end position="61"/>
    </location>
</feature>
<dbReference type="GO" id="GO:0000981">
    <property type="term" value="F:DNA-binding transcription factor activity, RNA polymerase II-specific"/>
    <property type="evidence" value="ECO:0007669"/>
    <property type="project" value="InterPro"/>
</dbReference>
<dbReference type="Pfam" id="PF00172">
    <property type="entry name" value="Zn_clus"/>
    <property type="match status" value="1"/>
</dbReference>
<organism evidence="7 8">
    <name type="scientific">Penicillium atrosanguineum</name>
    <dbReference type="NCBI Taxonomy" id="1132637"/>
    <lineage>
        <taxon>Eukaryota</taxon>
        <taxon>Fungi</taxon>
        <taxon>Dikarya</taxon>
        <taxon>Ascomycota</taxon>
        <taxon>Pezizomycotina</taxon>
        <taxon>Eurotiomycetes</taxon>
        <taxon>Eurotiomycetidae</taxon>
        <taxon>Eurotiales</taxon>
        <taxon>Aspergillaceae</taxon>
        <taxon>Penicillium</taxon>
    </lineage>
</organism>
<dbReference type="GO" id="GO:0008270">
    <property type="term" value="F:zinc ion binding"/>
    <property type="evidence" value="ECO:0007669"/>
    <property type="project" value="InterPro"/>
</dbReference>
<feature type="compositionally biased region" description="Basic and acidic residues" evidence="5">
    <location>
        <begin position="82"/>
        <end position="96"/>
    </location>
</feature>
<proteinExistence type="predicted"/>
<gene>
    <name evidence="7" type="ORF">N7476_005696</name>
</gene>
<reference evidence="7" key="1">
    <citation type="submission" date="2022-12" db="EMBL/GenBank/DDBJ databases">
        <authorList>
            <person name="Petersen C."/>
        </authorList>
    </citation>
    <scope>NUCLEOTIDE SEQUENCE</scope>
    <source>
        <strain evidence="7">IBT 21472</strain>
    </source>
</reference>
<keyword evidence="1" id="KW-0805">Transcription regulation</keyword>
<dbReference type="InterPro" id="IPR001138">
    <property type="entry name" value="Zn2Cys6_DnaBD"/>
</dbReference>
<reference evidence="7" key="2">
    <citation type="journal article" date="2023" name="IMA Fungus">
        <title>Comparative genomic study of the Penicillium genus elucidates a diverse pangenome and 15 lateral gene transfer events.</title>
        <authorList>
            <person name="Petersen C."/>
            <person name="Sorensen T."/>
            <person name="Nielsen M.R."/>
            <person name="Sondergaard T.E."/>
            <person name="Sorensen J.L."/>
            <person name="Fitzpatrick D.A."/>
            <person name="Frisvad J.C."/>
            <person name="Nielsen K.L."/>
        </authorList>
    </citation>
    <scope>NUCLEOTIDE SEQUENCE</scope>
    <source>
        <strain evidence="7">IBT 21472</strain>
    </source>
</reference>
<dbReference type="GO" id="GO:0003677">
    <property type="term" value="F:DNA binding"/>
    <property type="evidence" value="ECO:0007669"/>
    <property type="project" value="UniProtKB-KW"/>
</dbReference>
<comment type="caution">
    <text evidence="7">The sequence shown here is derived from an EMBL/GenBank/DDBJ whole genome shotgun (WGS) entry which is preliminary data.</text>
</comment>
<feature type="compositionally biased region" description="Polar residues" evidence="5">
    <location>
        <begin position="248"/>
        <end position="257"/>
    </location>
</feature>
<dbReference type="Gene3D" id="4.10.240.10">
    <property type="entry name" value="Zn(2)-C6 fungal-type DNA-binding domain"/>
    <property type="match status" value="1"/>
</dbReference>
<protein>
    <recommendedName>
        <fullName evidence="6">Zn(2)-C6 fungal-type domain-containing protein</fullName>
    </recommendedName>
</protein>
<dbReference type="Proteomes" id="UP001147746">
    <property type="component" value="Unassembled WGS sequence"/>
</dbReference>
<dbReference type="AlphaFoldDB" id="A0A9W9PVZ2"/>
<evidence type="ECO:0000256" key="1">
    <source>
        <dbReference type="ARBA" id="ARBA00023015"/>
    </source>
</evidence>
<dbReference type="CDD" id="cd00067">
    <property type="entry name" value="GAL4"/>
    <property type="match status" value="1"/>
</dbReference>
<evidence type="ECO:0000256" key="2">
    <source>
        <dbReference type="ARBA" id="ARBA00023125"/>
    </source>
</evidence>
<dbReference type="PROSITE" id="PS50048">
    <property type="entry name" value="ZN2_CY6_FUNGAL_2"/>
    <property type="match status" value="1"/>
</dbReference>
<keyword evidence="8" id="KW-1185">Reference proteome</keyword>
<evidence type="ECO:0000256" key="5">
    <source>
        <dbReference type="SAM" id="MobiDB-lite"/>
    </source>
</evidence>
<feature type="compositionally biased region" description="Polar residues" evidence="5">
    <location>
        <begin position="12"/>
        <end position="25"/>
    </location>
</feature>
<dbReference type="SMART" id="SM00066">
    <property type="entry name" value="GAL4"/>
    <property type="match status" value="1"/>
</dbReference>
<keyword evidence="2" id="KW-0238">DNA-binding</keyword>
<dbReference type="EMBL" id="JAPZBO010000005">
    <property type="protein sequence ID" value="KAJ5315389.1"/>
    <property type="molecule type" value="Genomic_DNA"/>
</dbReference>
<evidence type="ECO:0000256" key="3">
    <source>
        <dbReference type="ARBA" id="ARBA00023163"/>
    </source>
</evidence>
<accession>A0A9W9PVZ2</accession>
<evidence type="ECO:0000256" key="4">
    <source>
        <dbReference type="ARBA" id="ARBA00023242"/>
    </source>
</evidence>
<dbReference type="PANTHER" id="PTHR31668">
    <property type="entry name" value="GLUCOSE TRANSPORT TRANSCRIPTION REGULATOR RGT1-RELATED-RELATED"/>
    <property type="match status" value="1"/>
</dbReference>
<keyword evidence="4" id="KW-0539">Nucleus</keyword>
<feature type="region of interest" description="Disordered" evidence="5">
    <location>
        <begin position="247"/>
        <end position="279"/>
    </location>
</feature>
<sequence length="727" mass="81565">MSGHSTAKVAFRSSSQPQRRQNTSCDPCRRSKRRCFFPLDGLDNLNDPCAHCRRLGHACTFNFAASQQNLRRKRQRRNPPSPDRKGDHDTSPHNESFDLPMGLREDTSRTGSVDAQDDFAAWLNFDVEQSFSDNVTLPLTDVVNASEYTASCLGLTETPARWNERQLALLPDRSRGMQSSQYSADDIIGSSIRSPVRLLNSKMDAMMLDERSIRIFDTIVTGSANRFLDYECNLYATGTPYQIENCRSESSQGSSPANLKALRDEPATESAIASPQSAKLSLIPTQDSREVPTRALVPPRDDDFKMTLLGCALFLDHFGDLYGNRLSPTDRKKSDAALKSTFRAFSFQWLSNDKTRGRQTARSTSLDVYTDAWHRARSSLNDTHSVRSFRVVFASFMFNGIATPISARPNSTAHEFLDTALERLGELDGLVKQYCTTLGPFSKYAALLEASLSIVCWCGYLRGTGAALFGDHPCKLPYTLVHSNSDDLTPNYSIYRNLEDLDLNIPAICRKASAEAFCIWRQMINVKSTLPRAPNPNFLSYFRSTRVNHQYAGRYWKRLPVSLMAFWYLGVLIFAEILQPLRTTAIPDLSSKMKTCRRDATSSMADIIECVLQLPVEEAFNLQNGLSADVPLIAYHVTPSLMVTALEKAVEHIIDMQTSYNHNEEPVGTSWDSREETWTRQIDYLMKGLLSLEVTVGGSQTAGVAFQSLMRKHGDIISECWTSDFET</sequence>
<feature type="region of interest" description="Disordered" evidence="5">
    <location>
        <begin position="69"/>
        <end position="110"/>
    </location>
</feature>
<dbReference type="SUPFAM" id="SSF57701">
    <property type="entry name" value="Zn2/Cys6 DNA-binding domain"/>
    <property type="match status" value="1"/>
</dbReference>
<name>A0A9W9PVZ2_9EURO</name>
<evidence type="ECO:0000259" key="6">
    <source>
        <dbReference type="PROSITE" id="PS50048"/>
    </source>
</evidence>
<dbReference type="InterPro" id="IPR036864">
    <property type="entry name" value="Zn2-C6_fun-type_DNA-bd_sf"/>
</dbReference>
<keyword evidence="3" id="KW-0804">Transcription</keyword>
<evidence type="ECO:0000313" key="7">
    <source>
        <dbReference type="EMBL" id="KAJ5315389.1"/>
    </source>
</evidence>